<dbReference type="STRING" id="1343740.M271_48115"/>
<dbReference type="Gene3D" id="3.30.70.100">
    <property type="match status" value="1"/>
</dbReference>
<dbReference type="PANTHER" id="PTHR41521:SF4">
    <property type="entry name" value="BLR0684 PROTEIN"/>
    <property type="match status" value="1"/>
</dbReference>
<name>A0A3L8QXT1_STRRN</name>
<gene>
    <name evidence="2" type="ORF">D3C57_146670</name>
</gene>
<proteinExistence type="predicted"/>
<organism evidence="2 3">
    <name type="scientific">Streptomyces rapamycinicus (strain ATCC 29253 / DSM 41530 / NRRL 5491 / AYB-994)</name>
    <name type="common">Streptomyces hygroscopicus (strain ATCC 29253)</name>
    <dbReference type="NCBI Taxonomy" id="1343740"/>
    <lineage>
        <taxon>Bacteria</taxon>
        <taxon>Bacillati</taxon>
        <taxon>Actinomycetota</taxon>
        <taxon>Actinomycetes</taxon>
        <taxon>Kitasatosporales</taxon>
        <taxon>Streptomycetaceae</taxon>
        <taxon>Streptomyces</taxon>
        <taxon>Streptomyces violaceusniger group</taxon>
    </lineage>
</organism>
<dbReference type="InterPro" id="IPR010753">
    <property type="entry name" value="DUF1330"/>
</dbReference>
<dbReference type="Proteomes" id="UP000281594">
    <property type="component" value="Unassembled WGS sequence"/>
</dbReference>
<accession>A0A3L8QXT1</accession>
<dbReference type="AlphaFoldDB" id="A0A3L8QXT1"/>
<comment type="caution">
    <text evidence="2">The sequence shown here is derived from an EMBL/GenBank/DDBJ whole genome shotgun (WGS) entry which is preliminary data.</text>
</comment>
<dbReference type="RefSeq" id="WP_202979693.1">
    <property type="nucleotide sequence ID" value="NC_022785.1"/>
</dbReference>
<dbReference type="Pfam" id="PF07045">
    <property type="entry name" value="DUF1330"/>
    <property type="match status" value="1"/>
</dbReference>
<evidence type="ECO:0000259" key="1">
    <source>
        <dbReference type="Pfam" id="PF07045"/>
    </source>
</evidence>
<dbReference type="PANTHER" id="PTHR41521">
    <property type="match status" value="1"/>
</dbReference>
<reference evidence="2 3" key="1">
    <citation type="journal article" date="2018" name="J. Biol. Chem.">
        <title>Discovery of the actinoplanic acid pathway in Streptomyces rapamycinicus reveals a genetically conserved synergism with rapamycin.</title>
        <authorList>
            <person name="Mrak P."/>
            <person name="Krastel P."/>
            <person name="Pivk Lukancic P."/>
            <person name="Tao J."/>
            <person name="Pistorius D."/>
            <person name="Moore C.M."/>
        </authorList>
    </citation>
    <scope>NUCLEOTIDE SEQUENCE [LARGE SCALE GENOMIC DNA]</scope>
    <source>
        <strain evidence="2 3">NRRL 5491</strain>
    </source>
</reference>
<protein>
    <recommendedName>
        <fullName evidence="1">DUF1330 domain-containing protein</fullName>
    </recommendedName>
</protein>
<evidence type="ECO:0000313" key="2">
    <source>
        <dbReference type="EMBL" id="RLV72179.1"/>
    </source>
</evidence>
<dbReference type="SUPFAM" id="SSF54909">
    <property type="entry name" value="Dimeric alpha+beta barrel"/>
    <property type="match status" value="1"/>
</dbReference>
<dbReference type="InterPro" id="IPR011008">
    <property type="entry name" value="Dimeric_a/b-barrel"/>
</dbReference>
<sequence length="101" mass="11381">MTGMPAYVISEVEVLDEELADTYRTRAEASIRRYGGRYIVRGAAPEAMEGIWPAAQRVVVVEFPDADRAKEWYASSEYAEALELRETALERRLLLVEGVAE</sequence>
<feature type="domain" description="DUF1330" evidence="1">
    <location>
        <begin position="5"/>
        <end position="99"/>
    </location>
</feature>
<evidence type="ECO:0000313" key="3">
    <source>
        <dbReference type="Proteomes" id="UP000281594"/>
    </source>
</evidence>
<dbReference type="EMBL" id="QYCY01000004">
    <property type="protein sequence ID" value="RLV72179.1"/>
    <property type="molecule type" value="Genomic_DNA"/>
</dbReference>